<dbReference type="SUPFAM" id="SSF51730">
    <property type="entry name" value="FAD-linked oxidoreductase"/>
    <property type="match status" value="1"/>
</dbReference>
<feature type="domain" description="EF-hand" evidence="8">
    <location>
        <begin position="300"/>
        <end position="335"/>
    </location>
</feature>
<evidence type="ECO:0000256" key="7">
    <source>
        <dbReference type="SAM" id="MobiDB-lite"/>
    </source>
</evidence>
<dbReference type="GO" id="GO:0071949">
    <property type="term" value="F:FAD binding"/>
    <property type="evidence" value="ECO:0007669"/>
    <property type="project" value="TreeGrafter"/>
</dbReference>
<dbReference type="Proteomes" id="UP001347796">
    <property type="component" value="Unassembled WGS sequence"/>
</dbReference>
<accession>A0AAN8Q3B1</accession>
<dbReference type="InterPro" id="IPR011992">
    <property type="entry name" value="EF-hand-dom_pair"/>
</dbReference>
<dbReference type="Gene3D" id="3.20.20.220">
    <property type="match status" value="2"/>
</dbReference>
<dbReference type="InterPro" id="IPR029041">
    <property type="entry name" value="FAD-linked_oxidoreductase-like"/>
</dbReference>
<proteinExistence type="inferred from homology"/>
<evidence type="ECO:0000313" key="9">
    <source>
        <dbReference type="EMBL" id="KAK6190790.1"/>
    </source>
</evidence>
<dbReference type="InterPro" id="IPR002048">
    <property type="entry name" value="EF_hand_dom"/>
</dbReference>
<keyword evidence="3" id="KW-0106">Calcium</keyword>
<evidence type="ECO:0000256" key="3">
    <source>
        <dbReference type="ARBA" id="ARBA00022837"/>
    </source>
</evidence>
<dbReference type="FunFam" id="3.20.20.220:FF:000012">
    <property type="entry name" value="Proline dehydrogenase"/>
    <property type="match status" value="1"/>
</dbReference>
<evidence type="ECO:0000256" key="5">
    <source>
        <dbReference type="ARBA" id="ARBA00023062"/>
    </source>
</evidence>
<keyword evidence="5 6" id="KW-0642">Proline metabolism</keyword>
<dbReference type="GO" id="GO:0005509">
    <property type="term" value="F:calcium ion binding"/>
    <property type="evidence" value="ECO:0007669"/>
    <property type="project" value="InterPro"/>
</dbReference>
<gene>
    <name evidence="9" type="ORF">SNE40_002578</name>
</gene>
<dbReference type="PROSITE" id="PS50222">
    <property type="entry name" value="EF_HAND_2"/>
    <property type="match status" value="1"/>
</dbReference>
<evidence type="ECO:0000313" key="10">
    <source>
        <dbReference type="Proteomes" id="UP001347796"/>
    </source>
</evidence>
<dbReference type="InterPro" id="IPR002872">
    <property type="entry name" value="Proline_DH_dom"/>
</dbReference>
<dbReference type="PANTHER" id="PTHR13914">
    <property type="entry name" value="PROLINE OXIDASE"/>
    <property type="match status" value="1"/>
</dbReference>
<comment type="catalytic activity">
    <reaction evidence="6">
        <text>L-proline + a quinone = (S)-1-pyrroline-5-carboxylate + a quinol + H(+)</text>
        <dbReference type="Rhea" id="RHEA:23784"/>
        <dbReference type="ChEBI" id="CHEBI:15378"/>
        <dbReference type="ChEBI" id="CHEBI:17388"/>
        <dbReference type="ChEBI" id="CHEBI:24646"/>
        <dbReference type="ChEBI" id="CHEBI:60039"/>
        <dbReference type="ChEBI" id="CHEBI:132124"/>
        <dbReference type="EC" id="1.5.5.2"/>
    </reaction>
</comment>
<keyword evidence="4 6" id="KW-0560">Oxidoreductase</keyword>
<dbReference type="EMBL" id="JAZGQO010000002">
    <property type="protein sequence ID" value="KAK6190790.1"/>
    <property type="molecule type" value="Genomic_DNA"/>
</dbReference>
<dbReference type="GO" id="GO:0004657">
    <property type="term" value="F:proline dehydrogenase activity"/>
    <property type="evidence" value="ECO:0007669"/>
    <property type="project" value="UniProtKB-EC"/>
</dbReference>
<evidence type="ECO:0000256" key="6">
    <source>
        <dbReference type="RuleBase" id="RU364054"/>
    </source>
</evidence>
<comment type="similarity">
    <text evidence="2 6">Belongs to the proline oxidase family.</text>
</comment>
<dbReference type="AlphaFoldDB" id="A0AAN8Q3B1"/>
<name>A0AAN8Q3B1_PATCE</name>
<dbReference type="PANTHER" id="PTHR13914:SF0">
    <property type="entry name" value="PROLINE DEHYDROGENASE 1, MITOCHONDRIAL"/>
    <property type="match status" value="1"/>
</dbReference>
<keyword evidence="6" id="KW-0285">Flavoprotein</keyword>
<organism evidence="9 10">
    <name type="scientific">Patella caerulea</name>
    <name type="common">Rayed Mediterranean limpet</name>
    <dbReference type="NCBI Taxonomy" id="87958"/>
    <lineage>
        <taxon>Eukaryota</taxon>
        <taxon>Metazoa</taxon>
        <taxon>Spiralia</taxon>
        <taxon>Lophotrochozoa</taxon>
        <taxon>Mollusca</taxon>
        <taxon>Gastropoda</taxon>
        <taxon>Patellogastropoda</taxon>
        <taxon>Patelloidea</taxon>
        <taxon>Patellidae</taxon>
        <taxon>Patella</taxon>
    </lineage>
</organism>
<reference evidence="9 10" key="1">
    <citation type="submission" date="2024-01" db="EMBL/GenBank/DDBJ databases">
        <title>The genome of the rayed Mediterranean limpet Patella caerulea (Linnaeus, 1758).</title>
        <authorList>
            <person name="Anh-Thu Weber A."/>
            <person name="Halstead-Nussloch G."/>
        </authorList>
    </citation>
    <scope>NUCLEOTIDE SEQUENCE [LARGE SCALE GENOMIC DNA]</scope>
    <source>
        <strain evidence="9">AATW-2023a</strain>
        <tissue evidence="9">Whole specimen</tissue>
    </source>
</reference>
<dbReference type="Pfam" id="PF01619">
    <property type="entry name" value="Pro_dh"/>
    <property type="match status" value="1"/>
</dbReference>
<comment type="function">
    <text evidence="6">Converts proline to delta-1-pyrroline-5-carboxylate.</text>
</comment>
<comment type="pathway">
    <text evidence="1">Amino-acid degradation; L-proline degradation into L-glutamate; L-glutamate from L-proline: step 1/2.</text>
</comment>
<dbReference type="SUPFAM" id="SSF47473">
    <property type="entry name" value="EF-hand"/>
    <property type="match status" value="1"/>
</dbReference>
<dbReference type="EC" id="1.5.5.2" evidence="6"/>
<keyword evidence="6" id="KW-0274">FAD</keyword>
<dbReference type="InterPro" id="IPR015659">
    <property type="entry name" value="Proline_oxidase"/>
</dbReference>
<comment type="caution">
    <text evidence="9">The sequence shown here is derived from an EMBL/GenBank/DDBJ whole genome shotgun (WGS) entry which is preliminary data.</text>
</comment>
<evidence type="ECO:0000256" key="1">
    <source>
        <dbReference type="ARBA" id="ARBA00004739"/>
    </source>
</evidence>
<evidence type="ECO:0000256" key="2">
    <source>
        <dbReference type="ARBA" id="ARBA00005869"/>
    </source>
</evidence>
<dbReference type="PROSITE" id="PS00018">
    <property type="entry name" value="EF_HAND_1"/>
    <property type="match status" value="1"/>
</dbReference>
<keyword evidence="10" id="KW-1185">Reference proteome</keyword>
<dbReference type="InterPro" id="IPR018247">
    <property type="entry name" value="EF_Hand_1_Ca_BS"/>
</dbReference>
<evidence type="ECO:0000256" key="4">
    <source>
        <dbReference type="ARBA" id="ARBA00023002"/>
    </source>
</evidence>
<dbReference type="GO" id="GO:0010133">
    <property type="term" value="P:L-proline catabolic process to L-glutamate"/>
    <property type="evidence" value="ECO:0007669"/>
    <property type="project" value="TreeGrafter"/>
</dbReference>
<feature type="region of interest" description="Disordered" evidence="7">
    <location>
        <begin position="35"/>
        <end position="60"/>
    </location>
</feature>
<evidence type="ECO:0000259" key="8">
    <source>
        <dbReference type="PROSITE" id="PS50222"/>
    </source>
</evidence>
<comment type="cofactor">
    <cofactor evidence="6">
        <name>FAD</name>
        <dbReference type="ChEBI" id="CHEBI:57692"/>
    </cofactor>
</comment>
<dbReference type="GO" id="GO:0005739">
    <property type="term" value="C:mitochondrion"/>
    <property type="evidence" value="ECO:0007669"/>
    <property type="project" value="TreeGrafter"/>
</dbReference>
<sequence length="619" mass="71034">MRIYYYLSKARKSLHLSSFQQKFFKSTVASPNVHVSSSIEEPGKHARESPPPAASKRHPNIDLSFTNAKEAYRSKRTSELIRSLLVFNLCSINALVDHQAWLLKWSRNILGKNLFRTLMKGTFYGHFVAGEDHETIKPLISRNRKFGVKAILDYSVEEDMSSEQAKKAEMMSCISEDQPTDLPETGAGSKFRAHEEFGDRREKVTSARTYFYEDEANCDKNCDVFLGAIDAVSDATNKSGLAAIKLTALGRPQLLLQLSEVLCSIRNFFELYGSKEGDAILQKFREEDLTKTLNSMGLSRQQAEWQKWFRVLDTSCDGEVDLLDWDNLLEINMSLSKLFVVPNLKTCRIEPLTTALTSTEEDQMKNMLGRINKIASYAKTKGCRIMIDAEQTYFQPAICRLTMEMMRKFNRESAVVFNTYQCYLKQAFKNIALDMAVAKREDFYFGAKLVRGAYMEQERERAAALNYEDPINVSYEATTAMYHDILEEVMKQINKRERGKISLMVATHNEDTVRYTVELMKRYGISPEDRLICFGQLLGMCDQISFPLGQGGYSVYKYVPYGPVEEVLPYLSRRAMENRGVMKKVKKEKHLLWTEIKRRIKSGEIRYQPDNNLPSSVML</sequence>
<protein>
    <recommendedName>
        <fullName evidence="6">Proline dehydrogenase</fullName>
        <ecNumber evidence="6">1.5.5.2</ecNumber>
    </recommendedName>
</protein>